<name>Q7RJ62_PLAYO</name>
<dbReference type="PaxDb" id="73239-Q7RJ62"/>
<comment type="caution">
    <text evidence="1">The sequence shown here is derived from an EMBL/GenBank/DDBJ whole genome shotgun (WGS) entry which is preliminary data.</text>
</comment>
<dbReference type="EMBL" id="AABL01000976">
    <property type="protein sequence ID" value="EAA22968.1"/>
    <property type="molecule type" value="Genomic_DNA"/>
</dbReference>
<dbReference type="InParanoid" id="Q7RJ62"/>
<keyword evidence="2" id="KW-1185">Reference proteome</keyword>
<reference evidence="1 2" key="1">
    <citation type="journal article" date="2002" name="Nature">
        <title>Genome sequence and comparative analysis of the model rodent malaria parasite Plasmodium yoelii yoelii.</title>
        <authorList>
            <person name="Carlton J.M."/>
            <person name="Angiuoli S.V."/>
            <person name="Suh B.B."/>
            <person name="Kooij T.W."/>
            <person name="Pertea M."/>
            <person name="Silva J.C."/>
            <person name="Ermolaeva M.D."/>
            <person name="Allen J.E."/>
            <person name="Selengut J.D."/>
            <person name="Koo H.L."/>
            <person name="Peterson J.D."/>
            <person name="Pop M."/>
            <person name="Kosack D.S."/>
            <person name="Shumway M.F."/>
            <person name="Bidwell S.L."/>
            <person name="Shallom S.J."/>
            <person name="van Aken S.E."/>
            <person name="Riedmuller S.B."/>
            <person name="Feldblyum T.V."/>
            <person name="Cho J.K."/>
            <person name="Quackenbush J."/>
            <person name="Sedegah M."/>
            <person name="Shoaibi A."/>
            <person name="Cummings L.M."/>
            <person name="Florens L."/>
            <person name="Yates J.R."/>
            <person name="Raine J.D."/>
            <person name="Sinden R.E."/>
            <person name="Harris M.A."/>
            <person name="Cunningham D.A."/>
            <person name="Preiser P.R."/>
            <person name="Bergman L.W."/>
            <person name="Vaidya A.B."/>
            <person name="van Lin L.H."/>
            <person name="Janse C.J."/>
            <person name="Waters A.P."/>
            <person name="Smith H.O."/>
            <person name="White O.R."/>
            <person name="Salzberg S.L."/>
            <person name="Venter J.C."/>
            <person name="Fraser C.M."/>
            <person name="Hoffman S.L."/>
            <person name="Gardner M.J."/>
            <person name="Carucci D.J."/>
        </authorList>
    </citation>
    <scope>NUCLEOTIDE SEQUENCE [LARGE SCALE GENOMIC DNA]</scope>
    <source>
        <strain evidence="1 2">17XNL</strain>
    </source>
</reference>
<protein>
    <submittedName>
        <fullName evidence="1">Yir3 protein</fullName>
    </submittedName>
</protein>
<evidence type="ECO:0000313" key="2">
    <source>
        <dbReference type="Proteomes" id="UP000008553"/>
    </source>
</evidence>
<proteinExistence type="predicted"/>
<sequence length="310" mass="35880">MLIFSISIICNYVNVLIYIDRNSSIYINLFTIKIKYKYINKCKRFKNVWEDFPDTLSNGNHQFKSDGHFKPYCAKGCSNNFEKINAGCLYLFDEFFKNSSAFNSVAKNNTNIVGYIMIWLSYMLRLITNESDQSINFFYSTYIKGGEKYRNHIAGVSEYNSYVELIGKKHDLTNVDMNKNIISKLYEEFKILCNMYNEINKQNPDCTKCSEDANKFVDEYQKLFNGNNVEGSLYRQVLCTLSNDYDNFKNKYNESQCSKSSSLPTIEKTKIPLKCSENNYGQIFEVSSSSSSIASRLFIVLSIFAAITIF</sequence>
<dbReference type="Proteomes" id="UP000008553">
    <property type="component" value="Unassembled WGS sequence"/>
</dbReference>
<dbReference type="NCBIfam" id="TIGR01590">
    <property type="entry name" value="yir-bir-cir_Pla"/>
    <property type="match status" value="1"/>
</dbReference>
<dbReference type="AlphaFoldDB" id="Q7RJ62"/>
<organism evidence="1 2">
    <name type="scientific">Plasmodium yoelii yoelii</name>
    <dbReference type="NCBI Taxonomy" id="73239"/>
    <lineage>
        <taxon>Eukaryota</taxon>
        <taxon>Sar</taxon>
        <taxon>Alveolata</taxon>
        <taxon>Apicomplexa</taxon>
        <taxon>Aconoidasida</taxon>
        <taxon>Haemosporida</taxon>
        <taxon>Plasmodiidae</taxon>
        <taxon>Plasmodium</taxon>
        <taxon>Plasmodium (Vinckeia)</taxon>
    </lineage>
</organism>
<dbReference type="InterPro" id="IPR006477">
    <property type="entry name" value="Yir_bir_cir"/>
</dbReference>
<dbReference type="Pfam" id="PF06022">
    <property type="entry name" value="Cir_Bir_Yir"/>
    <property type="match status" value="1"/>
</dbReference>
<accession>Q7RJ62</accession>
<gene>
    <name evidence="1" type="ORF">PY03401</name>
</gene>
<evidence type="ECO:0000313" key="1">
    <source>
        <dbReference type="EMBL" id="EAA22968.1"/>
    </source>
</evidence>